<evidence type="ECO:0008006" key="3">
    <source>
        <dbReference type="Google" id="ProtNLM"/>
    </source>
</evidence>
<sequence length="95" mass="10282">MELSDIEVPDCLALAGIEVFDCLDLSRFEVSDCVALSGIEVRVCQELSGFEIPERTGSPDSDTMQPDPEVTQSACADIANAKLEAIAKLRTVFNM</sequence>
<keyword evidence="2" id="KW-1185">Reference proteome</keyword>
<organism evidence="1 2">
    <name type="scientific">Candidatus Nitrotoga arctica</name>
    <dbReference type="NCBI Taxonomy" id="453162"/>
    <lineage>
        <taxon>Bacteria</taxon>
        <taxon>Pseudomonadati</taxon>
        <taxon>Pseudomonadota</taxon>
        <taxon>Betaproteobacteria</taxon>
        <taxon>Nitrosomonadales</taxon>
        <taxon>Gallionellaceae</taxon>
        <taxon>Candidatus Nitrotoga</taxon>
    </lineage>
</organism>
<evidence type="ECO:0000313" key="1">
    <source>
        <dbReference type="EMBL" id="CAG9932122.1"/>
    </source>
</evidence>
<proteinExistence type="predicted"/>
<protein>
    <recommendedName>
        <fullName evidence="3">Pentapeptide repeat-containing protein</fullName>
    </recommendedName>
</protein>
<dbReference type="Proteomes" id="UP000839052">
    <property type="component" value="Chromosome"/>
</dbReference>
<reference evidence="1 2" key="1">
    <citation type="submission" date="2021-10" db="EMBL/GenBank/DDBJ databases">
        <authorList>
            <person name="Koch H."/>
        </authorList>
    </citation>
    <scope>NUCLEOTIDE SEQUENCE [LARGE SCALE GENOMIC DNA]</scope>
    <source>
        <strain evidence="1">6680</strain>
    </source>
</reference>
<accession>A0ABN8ANH5</accession>
<name>A0ABN8ANH5_9PROT</name>
<dbReference type="EMBL" id="OU912926">
    <property type="protein sequence ID" value="CAG9932122.1"/>
    <property type="molecule type" value="Genomic_DNA"/>
</dbReference>
<gene>
    <name evidence="1" type="ORF">NTG6680_0869</name>
</gene>
<evidence type="ECO:0000313" key="2">
    <source>
        <dbReference type="Proteomes" id="UP000839052"/>
    </source>
</evidence>